<accession>A0AAD5Y724</accession>
<dbReference type="Pfam" id="PF13431">
    <property type="entry name" value="TPR_17"/>
    <property type="match status" value="1"/>
</dbReference>
<dbReference type="InterPro" id="IPR024111">
    <property type="entry name" value="PEX5/PEX5L"/>
</dbReference>
<evidence type="ECO:0000256" key="5">
    <source>
        <dbReference type="ARBA" id="ARBA00022737"/>
    </source>
</evidence>
<evidence type="ECO:0000256" key="1">
    <source>
        <dbReference type="ARBA" id="ARBA00004275"/>
    </source>
</evidence>
<keyword evidence="7" id="KW-0576">Peroxisome</keyword>
<keyword evidence="4" id="KW-0963">Cytoplasm</keyword>
<dbReference type="InterPro" id="IPR019734">
    <property type="entry name" value="TPR_rpt"/>
</dbReference>
<feature type="repeat" description="TPR" evidence="8">
    <location>
        <begin position="619"/>
        <end position="652"/>
    </location>
</feature>
<reference evidence="9" key="1">
    <citation type="submission" date="2020-05" db="EMBL/GenBank/DDBJ databases">
        <title>Phylogenomic resolution of chytrid fungi.</title>
        <authorList>
            <person name="Stajich J.E."/>
            <person name="Amses K."/>
            <person name="Simmons R."/>
            <person name="Seto K."/>
            <person name="Myers J."/>
            <person name="Bonds A."/>
            <person name="Quandt C.A."/>
            <person name="Barry K."/>
            <person name="Liu P."/>
            <person name="Grigoriev I."/>
            <person name="Longcore J.E."/>
            <person name="James T.Y."/>
        </authorList>
    </citation>
    <scope>NUCLEOTIDE SEQUENCE</scope>
    <source>
        <strain evidence="9">PLAUS21</strain>
    </source>
</reference>
<keyword evidence="6 8" id="KW-0802">TPR repeat</keyword>
<evidence type="ECO:0000256" key="6">
    <source>
        <dbReference type="ARBA" id="ARBA00022803"/>
    </source>
</evidence>
<evidence type="ECO:0000256" key="2">
    <source>
        <dbReference type="ARBA" id="ARBA00004496"/>
    </source>
</evidence>
<evidence type="ECO:0000256" key="8">
    <source>
        <dbReference type="PROSITE-ProRule" id="PRU00339"/>
    </source>
</evidence>
<evidence type="ECO:0000313" key="9">
    <source>
        <dbReference type="EMBL" id="KAJ3255878.1"/>
    </source>
</evidence>
<dbReference type="AlphaFoldDB" id="A0AAD5Y724"/>
<dbReference type="PANTHER" id="PTHR10130">
    <property type="entry name" value="PEROXISOMAL TARGETING SIGNAL 1 RECEPTOR PEX5"/>
    <property type="match status" value="1"/>
</dbReference>
<comment type="caution">
    <text evidence="9">The sequence shown here is derived from an EMBL/GenBank/DDBJ whole genome shotgun (WGS) entry which is preliminary data.</text>
</comment>
<dbReference type="GO" id="GO:0005778">
    <property type="term" value="C:peroxisomal membrane"/>
    <property type="evidence" value="ECO:0007669"/>
    <property type="project" value="TreeGrafter"/>
</dbReference>
<keyword evidence="5" id="KW-0677">Repeat</keyword>
<dbReference type="GO" id="GO:0005052">
    <property type="term" value="F:peroxisome matrix targeting signal-1 binding"/>
    <property type="evidence" value="ECO:0007669"/>
    <property type="project" value="TreeGrafter"/>
</dbReference>
<dbReference type="Gene3D" id="6.10.280.230">
    <property type="match status" value="1"/>
</dbReference>
<keyword evidence="10" id="KW-1185">Reference proteome</keyword>
<evidence type="ECO:0000256" key="4">
    <source>
        <dbReference type="ARBA" id="ARBA00022490"/>
    </source>
</evidence>
<dbReference type="EMBL" id="JADGKB010000059">
    <property type="protein sequence ID" value="KAJ3255878.1"/>
    <property type="molecule type" value="Genomic_DNA"/>
</dbReference>
<evidence type="ECO:0000256" key="3">
    <source>
        <dbReference type="ARBA" id="ARBA00005348"/>
    </source>
</evidence>
<dbReference type="Proteomes" id="UP001210925">
    <property type="component" value="Unassembled WGS sequence"/>
</dbReference>
<dbReference type="GO" id="GO:0016560">
    <property type="term" value="P:protein import into peroxisome matrix, docking"/>
    <property type="evidence" value="ECO:0007669"/>
    <property type="project" value="TreeGrafter"/>
</dbReference>
<dbReference type="Gene3D" id="1.25.40.10">
    <property type="entry name" value="Tetratricopeptide repeat domain"/>
    <property type="match status" value="1"/>
</dbReference>
<feature type="repeat" description="TPR" evidence="8">
    <location>
        <begin position="481"/>
        <end position="514"/>
    </location>
</feature>
<gene>
    <name evidence="9" type="primary">PEX5_2</name>
    <name evidence="9" type="ORF">HK103_005891</name>
</gene>
<evidence type="ECO:0000313" key="10">
    <source>
        <dbReference type="Proteomes" id="UP001210925"/>
    </source>
</evidence>
<protein>
    <submittedName>
        <fullName evidence="9">Peroxisomal membrane signal receptor PTS1</fullName>
    </submittedName>
</protein>
<organism evidence="9 10">
    <name type="scientific">Boothiomyces macroporosus</name>
    <dbReference type="NCBI Taxonomy" id="261099"/>
    <lineage>
        <taxon>Eukaryota</taxon>
        <taxon>Fungi</taxon>
        <taxon>Fungi incertae sedis</taxon>
        <taxon>Chytridiomycota</taxon>
        <taxon>Chytridiomycota incertae sedis</taxon>
        <taxon>Chytridiomycetes</taxon>
        <taxon>Rhizophydiales</taxon>
        <taxon>Terramycetaceae</taxon>
        <taxon>Boothiomyces</taxon>
    </lineage>
</organism>
<evidence type="ECO:0000256" key="7">
    <source>
        <dbReference type="ARBA" id="ARBA00023140"/>
    </source>
</evidence>
<comment type="subcellular location">
    <subcellularLocation>
        <location evidence="2">Cytoplasm</location>
    </subcellularLocation>
    <subcellularLocation>
        <location evidence="1">Peroxisome</location>
    </subcellularLocation>
</comment>
<keyword evidence="9" id="KW-0675">Receptor</keyword>
<dbReference type="SUPFAM" id="SSF48452">
    <property type="entry name" value="TPR-like"/>
    <property type="match status" value="1"/>
</dbReference>
<name>A0AAD5Y724_9FUNG</name>
<dbReference type="PANTHER" id="PTHR10130:SF0">
    <property type="entry name" value="GH08708P"/>
    <property type="match status" value="1"/>
</dbReference>
<sequence>MDCSSSAINQIQKHFEKDISLQNDRIVTNIKQKGRMEIPQEMNGLVPQLNPMGMNNPMINGPLVNGPQMMTPQDDWAGEFKQFHPPANNWANEFHPAVEQHHFEQVYQQEFHQFEQIYSRPNDNGFEKAFHEKTWEQEFSKQSEWATEFKENQDWANEFQKNEDWAEEFKVEEGNPKDALAKTAAIVAQLVGSSENPKFKNSKFLEMMEKLRDGEVAVEGDKMVEQITPASSHETAMEFTGAKISTTSWEEDFNISNIHDIEQANSWNEYFRNTEQSKMEYQPQDMMEPMMNPGMNFHEPLNMGFQPSMQQLPKNTISSKETDIQWESEFKAVQEAENAPPRNWQKEFIETKSKEETGTWQPQYSSDVSHDMDWPQQFIDANDEREKELYQQDLANNLNSMSIDEKTRALKDQMDQMEASWREMQSSHVITDPRSSQYQFSPKNPYLKFSEAELQRSVSNHNLTESILALEAMVQKDPQNATAWHQLGKKQQENENEFAAISAFRKSIDIDPQNLDSYIPLAVSHTNENFNNEAYECLNQWLGRHPEYNRIPSKQGTLSSMERYENLIERFIQAAMSRPGDNLDPDVQTALGVLFNIGMEYKKAIDCFQSALSKSPDNYELWNKLGATLANSGEAEKALDAYFQALNINPSYIRARYNLAIACIQFGQYREAAGYLLGALATQEASMKAVNEKTQFNKDEMIQMHIGQSECVWTALRMLLNTYSNIALTLVKRDDLAQACDTHNLDAFRNEFEF</sequence>
<dbReference type="PROSITE" id="PS50005">
    <property type="entry name" value="TPR"/>
    <property type="match status" value="3"/>
</dbReference>
<feature type="repeat" description="TPR" evidence="8">
    <location>
        <begin position="585"/>
        <end position="618"/>
    </location>
</feature>
<dbReference type="GO" id="GO:0005829">
    <property type="term" value="C:cytosol"/>
    <property type="evidence" value="ECO:0007669"/>
    <property type="project" value="TreeGrafter"/>
</dbReference>
<comment type="similarity">
    <text evidence="3">Belongs to the peroxisomal targeting signal receptor family.</text>
</comment>
<dbReference type="SMART" id="SM00028">
    <property type="entry name" value="TPR"/>
    <property type="match status" value="4"/>
</dbReference>
<dbReference type="InterPro" id="IPR011990">
    <property type="entry name" value="TPR-like_helical_dom_sf"/>
</dbReference>
<proteinExistence type="inferred from homology"/>